<dbReference type="AlphaFoldDB" id="A0A7E6EIP1"/>
<evidence type="ECO:0000256" key="3">
    <source>
        <dbReference type="ARBA" id="ARBA00022840"/>
    </source>
</evidence>
<reference evidence="8" key="1">
    <citation type="submission" date="2025-08" db="UniProtKB">
        <authorList>
            <consortium name="RefSeq"/>
        </authorList>
    </citation>
    <scope>IDENTIFICATION</scope>
</reference>
<protein>
    <recommendedName>
        <fullName evidence="1">non-specific serine/threonine protein kinase</fullName>
        <ecNumber evidence="1">2.7.11.1</ecNumber>
    </recommendedName>
</protein>
<dbReference type="FunFam" id="1.10.510.10:FF:000596">
    <property type="entry name" value="CK1 family protein kinase"/>
    <property type="match status" value="1"/>
</dbReference>
<dbReference type="Pfam" id="PF00069">
    <property type="entry name" value="Pkinase"/>
    <property type="match status" value="1"/>
</dbReference>
<keyword evidence="3 4" id="KW-0067">ATP-binding</keyword>
<dbReference type="SUPFAM" id="SSF56112">
    <property type="entry name" value="Protein kinase-like (PK-like)"/>
    <property type="match status" value="1"/>
</dbReference>
<dbReference type="GO" id="GO:0005524">
    <property type="term" value="F:ATP binding"/>
    <property type="evidence" value="ECO:0007669"/>
    <property type="project" value="UniProtKB-UniRule"/>
</dbReference>
<dbReference type="EC" id="2.7.11.1" evidence="1"/>
<keyword evidence="7" id="KW-1185">Reference proteome</keyword>
<feature type="binding site" evidence="4">
    <location>
        <position position="44"/>
    </location>
    <ligand>
        <name>ATP</name>
        <dbReference type="ChEBI" id="CHEBI:30616"/>
    </ligand>
</feature>
<dbReference type="Gene3D" id="1.10.510.10">
    <property type="entry name" value="Transferase(Phosphotransferase) domain 1"/>
    <property type="match status" value="1"/>
</dbReference>
<dbReference type="KEGG" id="osn:115229531"/>
<evidence type="ECO:0000313" key="7">
    <source>
        <dbReference type="Proteomes" id="UP000515154"/>
    </source>
</evidence>
<keyword evidence="5" id="KW-0418">Kinase</keyword>
<gene>
    <name evidence="8" type="primary">LOC115229531</name>
</gene>
<dbReference type="PROSITE" id="PS50011">
    <property type="entry name" value="PROTEIN_KINASE_DOM"/>
    <property type="match status" value="1"/>
</dbReference>
<evidence type="ECO:0000256" key="5">
    <source>
        <dbReference type="RuleBase" id="RU000304"/>
    </source>
</evidence>
<sequence length="305" mass="35265">MKLCEDLNMLVGNRYKLIRKIGSGSFGLIYLAINIISGDEVAVKLESISTAHPQLDMEYRMYKILGEELGIPGMRGFLIQKGYNIMVMDLLGPSIEELLNYCSRRLSLKSVLMLSEQFISRIEFIHSKKVIHRDIKPDNFVMGSGRNISQVYIIDFGLSKKYMNTVGVHIPYRDNKNLTGTARYASINAHMGIEQSRRDDLESLAYILIYLAKGHLPWQGLSAQNKKQKYQRISEKKISTSVETLCQGLPSEFAVFLNYCRSLRFDETPDYYYIHQLFRVLFVNRGYNNDARYDWNILKARKNQI</sequence>
<dbReference type="InterPro" id="IPR008271">
    <property type="entry name" value="Ser/Thr_kinase_AS"/>
</dbReference>
<feature type="domain" description="Protein kinase" evidence="6">
    <location>
        <begin position="15"/>
        <end position="278"/>
    </location>
</feature>
<dbReference type="PROSITE" id="PS00107">
    <property type="entry name" value="PROTEIN_KINASE_ATP"/>
    <property type="match status" value="1"/>
</dbReference>
<dbReference type="Proteomes" id="UP000515154">
    <property type="component" value="Unplaced"/>
</dbReference>
<organism evidence="7 8">
    <name type="scientific">Octopus sinensis</name>
    <name type="common">East Asian common octopus</name>
    <dbReference type="NCBI Taxonomy" id="2607531"/>
    <lineage>
        <taxon>Eukaryota</taxon>
        <taxon>Metazoa</taxon>
        <taxon>Spiralia</taxon>
        <taxon>Lophotrochozoa</taxon>
        <taxon>Mollusca</taxon>
        <taxon>Cephalopoda</taxon>
        <taxon>Coleoidea</taxon>
        <taxon>Octopodiformes</taxon>
        <taxon>Octopoda</taxon>
        <taxon>Incirrata</taxon>
        <taxon>Octopodidae</taxon>
        <taxon>Octopus</taxon>
    </lineage>
</organism>
<name>A0A7E6EIP1_9MOLL</name>
<evidence type="ECO:0000256" key="1">
    <source>
        <dbReference type="ARBA" id="ARBA00012513"/>
    </source>
</evidence>
<dbReference type="RefSeq" id="XP_036355129.1">
    <property type="nucleotide sequence ID" value="XM_036499236.1"/>
</dbReference>
<dbReference type="InterPro" id="IPR050235">
    <property type="entry name" value="CK1_Ser-Thr_kinase"/>
</dbReference>
<evidence type="ECO:0000256" key="2">
    <source>
        <dbReference type="ARBA" id="ARBA00022741"/>
    </source>
</evidence>
<evidence type="ECO:0000259" key="6">
    <source>
        <dbReference type="PROSITE" id="PS50011"/>
    </source>
</evidence>
<keyword evidence="2 4" id="KW-0547">Nucleotide-binding</keyword>
<keyword evidence="5" id="KW-0723">Serine/threonine-protein kinase</keyword>
<comment type="similarity">
    <text evidence="5">Belongs to the protein kinase superfamily.</text>
</comment>
<dbReference type="PROSITE" id="PS00108">
    <property type="entry name" value="PROTEIN_KINASE_ST"/>
    <property type="match status" value="1"/>
</dbReference>
<evidence type="ECO:0000256" key="4">
    <source>
        <dbReference type="PROSITE-ProRule" id="PRU10141"/>
    </source>
</evidence>
<dbReference type="GO" id="GO:0004674">
    <property type="term" value="F:protein serine/threonine kinase activity"/>
    <property type="evidence" value="ECO:0007669"/>
    <property type="project" value="UniProtKB-KW"/>
</dbReference>
<keyword evidence="5" id="KW-0808">Transferase</keyword>
<dbReference type="InterPro" id="IPR000719">
    <property type="entry name" value="Prot_kinase_dom"/>
</dbReference>
<evidence type="ECO:0000313" key="8">
    <source>
        <dbReference type="RefSeq" id="XP_036355129.1"/>
    </source>
</evidence>
<dbReference type="InterPro" id="IPR017441">
    <property type="entry name" value="Protein_kinase_ATP_BS"/>
</dbReference>
<accession>A0A7E6EIP1</accession>
<dbReference type="SMART" id="SM00220">
    <property type="entry name" value="S_TKc"/>
    <property type="match status" value="1"/>
</dbReference>
<dbReference type="CDD" id="cd14016">
    <property type="entry name" value="STKc_CK1"/>
    <property type="match status" value="1"/>
</dbReference>
<proteinExistence type="inferred from homology"/>
<dbReference type="InterPro" id="IPR011009">
    <property type="entry name" value="Kinase-like_dom_sf"/>
</dbReference>
<dbReference type="PANTHER" id="PTHR11909">
    <property type="entry name" value="CASEIN KINASE-RELATED"/>
    <property type="match status" value="1"/>
</dbReference>